<dbReference type="Gene3D" id="3.40.50.300">
    <property type="entry name" value="P-loop containing nucleotide triphosphate hydrolases"/>
    <property type="match status" value="1"/>
</dbReference>
<feature type="region of interest" description="Disordered" evidence="8">
    <location>
        <begin position="1"/>
        <end position="22"/>
    </location>
</feature>
<dbReference type="PANTHER" id="PTHR10218:SF242">
    <property type="entry name" value="GUANINE NUCLEOTIDE-BINDING PROTEIN ALPHA-1 SUBUNIT"/>
    <property type="match status" value="1"/>
</dbReference>
<dbReference type="Pfam" id="PF00503">
    <property type="entry name" value="G-alpha"/>
    <property type="match status" value="1"/>
</dbReference>
<dbReference type="InterPro" id="IPR002975">
    <property type="entry name" value="Fungi_Gprotein_alpha"/>
</dbReference>
<evidence type="ECO:0000256" key="4">
    <source>
        <dbReference type="ARBA" id="ARBA00023134"/>
    </source>
</evidence>
<dbReference type="PANTHER" id="PTHR10218">
    <property type="entry name" value="GTP-BINDING PROTEIN ALPHA SUBUNIT"/>
    <property type="match status" value="1"/>
</dbReference>
<evidence type="ECO:0000313" key="9">
    <source>
        <dbReference type="EMBL" id="KAG0146935.1"/>
    </source>
</evidence>
<dbReference type="EMBL" id="MU167254">
    <property type="protein sequence ID" value="KAG0146935.1"/>
    <property type="molecule type" value="Genomic_DNA"/>
</dbReference>
<evidence type="ECO:0000256" key="5">
    <source>
        <dbReference type="ARBA" id="ARBA00023224"/>
    </source>
</evidence>
<dbReference type="InterPro" id="IPR011025">
    <property type="entry name" value="GproteinA_insert"/>
</dbReference>
<evidence type="ECO:0000256" key="7">
    <source>
        <dbReference type="PIRSR" id="PIRSR601019-2"/>
    </source>
</evidence>
<dbReference type="GO" id="GO:0001664">
    <property type="term" value="F:G protein-coupled receptor binding"/>
    <property type="evidence" value="ECO:0007669"/>
    <property type="project" value="InterPro"/>
</dbReference>
<dbReference type="GO" id="GO:0005834">
    <property type="term" value="C:heterotrimeric G-protein complex"/>
    <property type="evidence" value="ECO:0007669"/>
    <property type="project" value="InterPro"/>
</dbReference>
<sequence>MGIHQSTPCCRPRSRGSMEKFKQSKKIDRQLKVSRKQMQKEVKLLLLGAGESGKTTVLKQMHLVHGLTGFSAARKEEFRQQVFKNLRDSMELALEIMRTEKIELEDESLLPSLALLDSFDYLEPGQPFPHCYHGLLTKLWADKGVQSALERRTGWAIPENIYYFYSQLEKLFDVSYSPTDQDILQCRGKSTGVTEYAFVVSDLNYRIVDVGGQRSERKKWINCFEDVTAILFLVAMSGYDIPLLEARDSNQIHEAFILFDTIINSKWFTCTSIILFLNKTDVLKQKLLYSPISQYLSDYKGKDHDYEAVLSYFKSKFSRLNQTSKEKIYTHYTCATDTSVMRVVMSSVTEIILTENVGISYL</sequence>
<feature type="binding site" evidence="7">
    <location>
        <position position="190"/>
    </location>
    <ligand>
        <name>Mg(2+)</name>
        <dbReference type="ChEBI" id="CHEBI:18420"/>
    </ligand>
</feature>
<dbReference type="PRINTS" id="PR00318">
    <property type="entry name" value="GPROTEINA"/>
</dbReference>
<dbReference type="SUPFAM" id="SSF47895">
    <property type="entry name" value="Transducin (alpha subunit), insertion domain"/>
    <property type="match status" value="1"/>
</dbReference>
<accession>A0A9P6TCR6</accession>
<gene>
    <name evidence="9" type="ORF">CROQUDRAFT_656728</name>
</gene>
<dbReference type="GO" id="GO:0007186">
    <property type="term" value="P:G protein-coupled receptor signaling pathway"/>
    <property type="evidence" value="ECO:0007669"/>
    <property type="project" value="InterPro"/>
</dbReference>
<dbReference type="Proteomes" id="UP000886653">
    <property type="component" value="Unassembled WGS sequence"/>
</dbReference>
<evidence type="ECO:0000256" key="1">
    <source>
        <dbReference type="ARBA" id="ARBA00022723"/>
    </source>
</evidence>
<evidence type="ECO:0000256" key="3">
    <source>
        <dbReference type="ARBA" id="ARBA00022842"/>
    </source>
</evidence>
<evidence type="ECO:0000256" key="6">
    <source>
        <dbReference type="PIRSR" id="PIRSR601019-1"/>
    </source>
</evidence>
<proteinExistence type="predicted"/>
<feature type="binding site" evidence="6">
    <location>
        <position position="335"/>
    </location>
    <ligand>
        <name>GTP</name>
        <dbReference type="ChEBI" id="CHEBI:37565"/>
    </ligand>
</feature>
<feature type="binding site" evidence="6">
    <location>
        <begin position="278"/>
        <end position="281"/>
    </location>
    <ligand>
        <name>GTP</name>
        <dbReference type="ChEBI" id="CHEBI:37565"/>
    </ligand>
</feature>
<dbReference type="SUPFAM" id="SSF52540">
    <property type="entry name" value="P-loop containing nucleoside triphosphate hydrolases"/>
    <property type="match status" value="1"/>
</dbReference>
<dbReference type="InterPro" id="IPR027417">
    <property type="entry name" value="P-loop_NTPase"/>
</dbReference>
<evidence type="ECO:0000256" key="8">
    <source>
        <dbReference type="SAM" id="MobiDB-lite"/>
    </source>
</evidence>
<evidence type="ECO:0000256" key="2">
    <source>
        <dbReference type="ARBA" id="ARBA00022741"/>
    </source>
</evidence>
<dbReference type="GO" id="GO:0000750">
    <property type="term" value="P:pheromone-dependent signal transduction involved in conjugation with cellular fusion"/>
    <property type="evidence" value="ECO:0007669"/>
    <property type="project" value="TreeGrafter"/>
</dbReference>
<dbReference type="GO" id="GO:0005525">
    <property type="term" value="F:GTP binding"/>
    <property type="evidence" value="ECO:0007669"/>
    <property type="project" value="UniProtKB-KW"/>
</dbReference>
<dbReference type="CDD" id="cd00066">
    <property type="entry name" value="G-alpha"/>
    <property type="match status" value="1"/>
</dbReference>
<feature type="binding site" evidence="6">
    <location>
        <begin position="51"/>
        <end position="56"/>
    </location>
    <ligand>
        <name>GTP</name>
        <dbReference type="ChEBI" id="CHEBI:37565"/>
    </ligand>
</feature>
<reference evidence="9" key="1">
    <citation type="submission" date="2013-11" db="EMBL/GenBank/DDBJ databases">
        <title>Genome sequence of the fusiform rust pathogen reveals effectors for host alternation and coevolution with pine.</title>
        <authorList>
            <consortium name="DOE Joint Genome Institute"/>
            <person name="Smith K."/>
            <person name="Pendleton A."/>
            <person name="Kubisiak T."/>
            <person name="Anderson C."/>
            <person name="Salamov A."/>
            <person name="Aerts A."/>
            <person name="Riley R."/>
            <person name="Clum A."/>
            <person name="Lindquist E."/>
            <person name="Ence D."/>
            <person name="Campbell M."/>
            <person name="Kronenberg Z."/>
            <person name="Feau N."/>
            <person name="Dhillon B."/>
            <person name="Hamelin R."/>
            <person name="Burleigh J."/>
            <person name="Smith J."/>
            <person name="Yandell M."/>
            <person name="Nelson C."/>
            <person name="Grigoriev I."/>
            <person name="Davis J."/>
        </authorList>
    </citation>
    <scope>NUCLEOTIDE SEQUENCE</scope>
    <source>
        <strain evidence="9">G11</strain>
    </source>
</reference>
<organism evidence="9 10">
    <name type="scientific">Cronartium quercuum f. sp. fusiforme G11</name>
    <dbReference type="NCBI Taxonomy" id="708437"/>
    <lineage>
        <taxon>Eukaryota</taxon>
        <taxon>Fungi</taxon>
        <taxon>Dikarya</taxon>
        <taxon>Basidiomycota</taxon>
        <taxon>Pucciniomycotina</taxon>
        <taxon>Pucciniomycetes</taxon>
        <taxon>Pucciniales</taxon>
        <taxon>Coleosporiaceae</taxon>
        <taxon>Cronartium</taxon>
    </lineage>
</organism>
<comment type="caution">
    <text evidence="9">The sequence shown here is derived from an EMBL/GenBank/DDBJ whole genome shotgun (WGS) entry which is preliminary data.</text>
</comment>
<dbReference type="GO" id="GO:0031683">
    <property type="term" value="F:G-protein beta/gamma-subunit complex binding"/>
    <property type="evidence" value="ECO:0007669"/>
    <property type="project" value="InterPro"/>
</dbReference>
<dbReference type="PRINTS" id="PR01241">
    <property type="entry name" value="GPROTEINAFNG"/>
</dbReference>
<dbReference type="OrthoDB" id="5817230at2759"/>
<dbReference type="SMART" id="SM00275">
    <property type="entry name" value="G_alpha"/>
    <property type="match status" value="1"/>
</dbReference>
<keyword evidence="2 6" id="KW-0547">Nucleotide-binding</keyword>
<dbReference type="FunFam" id="3.40.50.300:FF:000563">
    <property type="entry name" value="Guanine nucleotide-binding protein alpha subunit"/>
    <property type="match status" value="1"/>
</dbReference>
<dbReference type="GO" id="GO:0046872">
    <property type="term" value="F:metal ion binding"/>
    <property type="evidence" value="ECO:0007669"/>
    <property type="project" value="UniProtKB-KW"/>
</dbReference>
<dbReference type="PROSITE" id="PS51882">
    <property type="entry name" value="G_ALPHA"/>
    <property type="match status" value="1"/>
</dbReference>
<feature type="binding site" evidence="7">
    <location>
        <position position="55"/>
    </location>
    <ligand>
        <name>Mg(2+)</name>
        <dbReference type="ChEBI" id="CHEBI:18420"/>
    </ligand>
</feature>
<feature type="binding site" evidence="6">
    <location>
        <begin position="209"/>
        <end position="213"/>
    </location>
    <ligand>
        <name>GTP</name>
        <dbReference type="ChEBI" id="CHEBI:37565"/>
    </ligand>
</feature>
<dbReference type="AlphaFoldDB" id="A0A9P6TCR6"/>
<keyword evidence="10" id="KW-1185">Reference proteome</keyword>
<protein>
    <submittedName>
        <fullName evidence="9">Uncharacterized protein</fullName>
    </submittedName>
</protein>
<keyword evidence="4 6" id="KW-0342">GTP-binding</keyword>
<dbReference type="GO" id="GO:0003924">
    <property type="term" value="F:GTPase activity"/>
    <property type="evidence" value="ECO:0007669"/>
    <property type="project" value="InterPro"/>
</dbReference>
<dbReference type="GO" id="GO:0005737">
    <property type="term" value="C:cytoplasm"/>
    <property type="evidence" value="ECO:0007669"/>
    <property type="project" value="TreeGrafter"/>
</dbReference>
<evidence type="ECO:0000313" key="10">
    <source>
        <dbReference type="Proteomes" id="UP000886653"/>
    </source>
</evidence>
<dbReference type="InterPro" id="IPR001019">
    <property type="entry name" value="Gprotein_alpha_su"/>
</dbReference>
<dbReference type="Gene3D" id="1.10.400.10">
    <property type="entry name" value="GI Alpha 1, domain 2-like"/>
    <property type="match status" value="1"/>
</dbReference>
<keyword evidence="5" id="KW-0807">Transducer</keyword>
<keyword evidence="3 7" id="KW-0460">Magnesium</keyword>
<name>A0A9P6TCR6_9BASI</name>
<keyword evidence="1 7" id="KW-0479">Metal-binding</keyword>